<gene>
    <name evidence="1" type="ORF">AAW31_06715</name>
    <name evidence="2" type="ORF">BCL69_106112</name>
</gene>
<sequence length="120" mass="13000">MISHLTQAGVNVLMGFCGLVVTNLTGCEQHDARLPLAVGHEVDFCCPSTFVATKSMNAAPFSAAGTTEILDKDTVDHQPIRLPLRLIQCREDLLPDIALCPSVSIASKINFLIYSMNIKD</sequence>
<dbReference type="EMBL" id="CP011451">
    <property type="protein sequence ID" value="AKH37575.1"/>
    <property type="molecule type" value="Genomic_DNA"/>
</dbReference>
<accession>A0A0F7KB23</accession>
<protein>
    <submittedName>
        <fullName evidence="1">Uncharacterized protein</fullName>
    </submittedName>
</protein>
<dbReference type="PATRIC" id="fig|44574.3.peg.1618"/>
<evidence type="ECO:0000313" key="1">
    <source>
        <dbReference type="EMBL" id="AKH37575.1"/>
    </source>
</evidence>
<reference evidence="3" key="1">
    <citation type="submission" date="2015-05" db="EMBL/GenBank/DDBJ databases">
        <title>Draft genome of Nitrosomonas communis strain Nm2.</title>
        <authorList>
            <person name="Kozlowski J.A."/>
            <person name="Kits K.D."/>
            <person name="Stein L.Y."/>
        </authorList>
    </citation>
    <scope>NUCLEOTIDE SEQUENCE [LARGE SCALE GENOMIC DNA]</scope>
    <source>
        <strain evidence="3">Nm2</strain>
    </source>
</reference>
<reference evidence="1 3" key="2">
    <citation type="journal article" date="2016" name="Genome Announc.">
        <title>Genome Sequence of Nitrosomonas communis Strain Nm2, a Mesophilic Ammonia-Oxidizing Bacterium Isolated from Mediterranean Soil.</title>
        <authorList>
            <person name="Kozlowski J.A."/>
            <person name="Kits K.D."/>
            <person name="Stein L.Y."/>
        </authorList>
    </citation>
    <scope>NUCLEOTIDE SEQUENCE [LARGE SCALE GENOMIC DNA]</scope>
    <source>
        <strain evidence="1 3">Nm2</strain>
    </source>
</reference>
<dbReference type="EMBL" id="VNHT01000061">
    <property type="protein sequence ID" value="TYP80285.1"/>
    <property type="molecule type" value="Genomic_DNA"/>
</dbReference>
<dbReference type="Proteomes" id="UP000034156">
    <property type="component" value="Chromosome"/>
</dbReference>
<name>A0A0F7KB23_9PROT</name>
<dbReference type="RefSeq" id="WP_046849655.1">
    <property type="nucleotide sequence ID" value="NZ_CP011451.1"/>
</dbReference>
<reference evidence="2 4" key="3">
    <citation type="submission" date="2019-07" db="EMBL/GenBank/DDBJ databases">
        <title>Active sludge and wastewater microbial communities from Klosterneuburg, Austria.</title>
        <authorList>
            <person name="Wagner M."/>
        </authorList>
    </citation>
    <scope>NUCLEOTIDE SEQUENCE [LARGE SCALE GENOMIC DNA]</scope>
    <source>
        <strain evidence="2 4">Nm2</strain>
    </source>
</reference>
<dbReference type="AlphaFoldDB" id="A0A0F7KB23"/>
<dbReference type="Proteomes" id="UP000324176">
    <property type="component" value="Unassembled WGS sequence"/>
</dbReference>
<evidence type="ECO:0000313" key="2">
    <source>
        <dbReference type="EMBL" id="TYP80285.1"/>
    </source>
</evidence>
<evidence type="ECO:0000313" key="4">
    <source>
        <dbReference type="Proteomes" id="UP000324176"/>
    </source>
</evidence>
<organism evidence="1 3">
    <name type="scientific">Nitrosomonas communis</name>
    <dbReference type="NCBI Taxonomy" id="44574"/>
    <lineage>
        <taxon>Bacteria</taxon>
        <taxon>Pseudomonadati</taxon>
        <taxon>Pseudomonadota</taxon>
        <taxon>Betaproteobacteria</taxon>
        <taxon>Nitrosomonadales</taxon>
        <taxon>Nitrosomonadaceae</taxon>
        <taxon>Nitrosomonas</taxon>
    </lineage>
</organism>
<proteinExistence type="predicted"/>
<evidence type="ECO:0000313" key="3">
    <source>
        <dbReference type="Proteomes" id="UP000034156"/>
    </source>
</evidence>
<dbReference type="KEGG" id="nco:AAW31_06715"/>
<keyword evidence="3" id="KW-1185">Reference proteome</keyword>